<comment type="caution">
    <text evidence="2">The sequence shown here is derived from an EMBL/GenBank/DDBJ whole genome shotgun (WGS) entry which is preliminary data.</text>
</comment>
<name>A0A4U1JGU9_9BACT</name>
<proteinExistence type="predicted"/>
<gene>
    <name evidence="2" type="ORF">E8A74_09920</name>
</gene>
<keyword evidence="3" id="KW-1185">Reference proteome</keyword>
<dbReference type="EMBL" id="SSMQ01000008">
    <property type="protein sequence ID" value="TKD09920.1"/>
    <property type="molecule type" value="Genomic_DNA"/>
</dbReference>
<feature type="compositionally biased region" description="Low complexity" evidence="1">
    <location>
        <begin position="64"/>
        <end position="78"/>
    </location>
</feature>
<evidence type="ECO:0000313" key="2">
    <source>
        <dbReference type="EMBL" id="TKD09920.1"/>
    </source>
</evidence>
<dbReference type="OrthoDB" id="5526856at2"/>
<feature type="region of interest" description="Disordered" evidence="1">
    <location>
        <begin position="1"/>
        <end position="78"/>
    </location>
</feature>
<sequence>MAKKQVAVSLRKPPSPESIDAFVSGDEPPAAAAAAPKRARRAPAKAERGGLGAQLGSSERSEATPVPEDVTPVPEGVTPVPESAVVAVEARVEAPAAPAAAPVEPVAAPEPAAPSPLPEPTVVGGVPLRPVTIYLTPELAERLTIHCIQHDRDLSNVIGEALTNHLAPRLGAGTAEAAAAPGDAPPPRPSPFWGQAPFPHVEWPPRRFGQIVEIGRILLDVVRRRGYAATA</sequence>
<evidence type="ECO:0000256" key="1">
    <source>
        <dbReference type="SAM" id="MobiDB-lite"/>
    </source>
</evidence>
<accession>A0A4U1JGU9</accession>
<protein>
    <submittedName>
        <fullName evidence="2">Uncharacterized protein</fullName>
    </submittedName>
</protein>
<dbReference type="RefSeq" id="WP_136928719.1">
    <property type="nucleotide sequence ID" value="NZ_SSMQ01000008.1"/>
</dbReference>
<feature type="compositionally biased region" description="Low complexity" evidence="1">
    <location>
        <begin position="27"/>
        <end position="36"/>
    </location>
</feature>
<reference evidence="2 3" key="1">
    <citation type="submission" date="2019-04" db="EMBL/GenBank/DDBJ databases">
        <authorList>
            <person name="Li Y."/>
            <person name="Wang J."/>
        </authorList>
    </citation>
    <scope>NUCLEOTIDE SEQUENCE [LARGE SCALE GENOMIC DNA]</scope>
    <source>
        <strain evidence="2 3">DSM 14668</strain>
    </source>
</reference>
<dbReference type="GO" id="GO:0006355">
    <property type="term" value="P:regulation of DNA-templated transcription"/>
    <property type="evidence" value="ECO:0007669"/>
    <property type="project" value="InterPro"/>
</dbReference>
<dbReference type="InterPro" id="IPR013321">
    <property type="entry name" value="Arc_rbn_hlx_hlx"/>
</dbReference>
<organism evidence="2 3">
    <name type="scientific">Polyangium fumosum</name>
    <dbReference type="NCBI Taxonomy" id="889272"/>
    <lineage>
        <taxon>Bacteria</taxon>
        <taxon>Pseudomonadati</taxon>
        <taxon>Myxococcota</taxon>
        <taxon>Polyangia</taxon>
        <taxon>Polyangiales</taxon>
        <taxon>Polyangiaceae</taxon>
        <taxon>Polyangium</taxon>
    </lineage>
</organism>
<evidence type="ECO:0000313" key="3">
    <source>
        <dbReference type="Proteomes" id="UP000309215"/>
    </source>
</evidence>
<feature type="region of interest" description="Disordered" evidence="1">
    <location>
        <begin position="174"/>
        <end position="193"/>
    </location>
</feature>
<dbReference type="Gene3D" id="1.10.1220.10">
    <property type="entry name" value="Met repressor-like"/>
    <property type="match status" value="1"/>
</dbReference>
<dbReference type="Proteomes" id="UP000309215">
    <property type="component" value="Unassembled WGS sequence"/>
</dbReference>
<dbReference type="AlphaFoldDB" id="A0A4U1JGU9"/>